<dbReference type="AlphaFoldDB" id="A0A4Y2GHY1"/>
<gene>
    <name evidence="1" type="ORF">AVEN_112527_1</name>
</gene>
<dbReference type="Proteomes" id="UP000499080">
    <property type="component" value="Unassembled WGS sequence"/>
</dbReference>
<protein>
    <submittedName>
        <fullName evidence="1">Uncharacterized protein</fullName>
    </submittedName>
</protein>
<proteinExistence type="predicted"/>
<keyword evidence="2" id="KW-1185">Reference proteome</keyword>
<organism evidence="1 2">
    <name type="scientific">Araneus ventricosus</name>
    <name type="common">Orbweaver spider</name>
    <name type="synonym">Epeira ventricosa</name>
    <dbReference type="NCBI Taxonomy" id="182803"/>
    <lineage>
        <taxon>Eukaryota</taxon>
        <taxon>Metazoa</taxon>
        <taxon>Ecdysozoa</taxon>
        <taxon>Arthropoda</taxon>
        <taxon>Chelicerata</taxon>
        <taxon>Arachnida</taxon>
        <taxon>Araneae</taxon>
        <taxon>Araneomorphae</taxon>
        <taxon>Entelegynae</taxon>
        <taxon>Araneoidea</taxon>
        <taxon>Araneidae</taxon>
        <taxon>Araneus</taxon>
    </lineage>
</organism>
<evidence type="ECO:0000313" key="1">
    <source>
        <dbReference type="EMBL" id="GBM52148.1"/>
    </source>
</evidence>
<feature type="non-terminal residue" evidence="1">
    <location>
        <position position="1"/>
    </location>
</feature>
<evidence type="ECO:0000313" key="2">
    <source>
        <dbReference type="Proteomes" id="UP000499080"/>
    </source>
</evidence>
<sequence length="41" mass="4508">ARIMVSGQVLKRLVMCQIRSFGGVEFTDPSPDPRIRSDSGT</sequence>
<reference evidence="1 2" key="1">
    <citation type="journal article" date="2019" name="Sci. Rep.">
        <title>Orb-weaving spider Araneus ventricosus genome elucidates the spidroin gene catalogue.</title>
        <authorList>
            <person name="Kono N."/>
            <person name="Nakamura H."/>
            <person name="Ohtoshi R."/>
            <person name="Moran D.A.P."/>
            <person name="Shinohara A."/>
            <person name="Yoshida Y."/>
            <person name="Fujiwara M."/>
            <person name="Mori M."/>
            <person name="Tomita M."/>
            <person name="Arakawa K."/>
        </authorList>
    </citation>
    <scope>NUCLEOTIDE SEQUENCE [LARGE SCALE GENOMIC DNA]</scope>
</reference>
<dbReference type="EMBL" id="BGPR01177656">
    <property type="protein sequence ID" value="GBM52148.1"/>
    <property type="molecule type" value="Genomic_DNA"/>
</dbReference>
<comment type="caution">
    <text evidence="1">The sequence shown here is derived from an EMBL/GenBank/DDBJ whole genome shotgun (WGS) entry which is preliminary data.</text>
</comment>
<accession>A0A4Y2GHY1</accession>
<name>A0A4Y2GHY1_ARAVE</name>